<evidence type="ECO:0000313" key="3">
    <source>
        <dbReference type="Proteomes" id="UP000244338"/>
    </source>
</evidence>
<feature type="transmembrane region" description="Helical" evidence="1">
    <location>
        <begin position="32"/>
        <end position="50"/>
    </location>
</feature>
<accession>A0A2R6Y0R2</accession>
<keyword evidence="1" id="KW-1133">Transmembrane helix</keyword>
<reference evidence="3" key="1">
    <citation type="journal article" date="2018" name="Sci. Rep.">
        <title>Lignite coal burning seam in the remote Altai Mountains harbors a hydrogen-driven thermophilic microbial community.</title>
        <authorList>
            <person name="Kadnikov V.V."/>
            <person name="Mardanov A.V."/>
            <person name="Ivasenko D.A."/>
            <person name="Antsiferov D.V."/>
            <person name="Beletsky A.V."/>
            <person name="Karnachuk O.V."/>
            <person name="Ravin N.V."/>
        </authorList>
    </citation>
    <scope>NUCLEOTIDE SEQUENCE [LARGE SCALE GENOMIC DNA]</scope>
</reference>
<sequence>MKNAMLKLYIGLTNLPFAKIREKEGGETLQNVIWILVGLAIALIVGWVFFKPAIEGFAQGLWNTISTWANANVKVQ</sequence>
<protein>
    <submittedName>
        <fullName evidence="2">Uncharacterized protein</fullName>
    </submittedName>
</protein>
<dbReference type="AlphaFoldDB" id="A0A2R6Y0R2"/>
<keyword evidence="1" id="KW-0472">Membrane</keyword>
<keyword evidence="1" id="KW-0812">Transmembrane</keyword>
<proteinExistence type="predicted"/>
<evidence type="ECO:0000256" key="1">
    <source>
        <dbReference type="SAM" id="Phobius"/>
    </source>
</evidence>
<dbReference type="EMBL" id="PEBX01000036">
    <property type="protein sequence ID" value="PTQ56264.1"/>
    <property type="molecule type" value="Genomic_DNA"/>
</dbReference>
<comment type="caution">
    <text evidence="2">The sequence shown here is derived from an EMBL/GenBank/DDBJ whole genome shotgun (WGS) entry which is preliminary data.</text>
</comment>
<dbReference type="Proteomes" id="UP000244338">
    <property type="component" value="Unassembled WGS sequence"/>
</dbReference>
<evidence type="ECO:0000313" key="2">
    <source>
        <dbReference type="EMBL" id="PTQ56264.1"/>
    </source>
</evidence>
<gene>
    <name evidence="2" type="ORF">BSOLF_0541</name>
</gene>
<organism evidence="2 3">
    <name type="scientific">Candidatus Carbonibacillus altaicus</name>
    <dbReference type="NCBI Taxonomy" id="2163959"/>
    <lineage>
        <taxon>Bacteria</taxon>
        <taxon>Bacillati</taxon>
        <taxon>Bacillota</taxon>
        <taxon>Bacilli</taxon>
        <taxon>Bacillales</taxon>
        <taxon>Candidatus Carbonibacillus</taxon>
    </lineage>
</organism>
<name>A0A2R6Y0R2_9BACL</name>